<reference evidence="6" key="2">
    <citation type="journal article" date="2023" name="IMA Fungus">
        <title>Comparative genomic study of the Penicillium genus elucidates a diverse pangenome and 15 lateral gene transfer events.</title>
        <authorList>
            <person name="Petersen C."/>
            <person name="Sorensen T."/>
            <person name="Nielsen M.R."/>
            <person name="Sondergaard T.E."/>
            <person name="Sorensen J.L."/>
            <person name="Fitzpatrick D.A."/>
            <person name="Frisvad J.C."/>
            <person name="Nielsen K.L."/>
        </authorList>
    </citation>
    <scope>NUCLEOTIDE SEQUENCE</scope>
    <source>
        <strain evidence="6">IBT 21472</strain>
    </source>
</reference>
<protein>
    <submittedName>
        <fullName evidence="6">Uncharacterized protein</fullName>
    </submittedName>
</protein>
<organism evidence="6 7">
    <name type="scientific">Penicillium atrosanguineum</name>
    <dbReference type="NCBI Taxonomy" id="1132637"/>
    <lineage>
        <taxon>Eukaryota</taxon>
        <taxon>Fungi</taxon>
        <taxon>Dikarya</taxon>
        <taxon>Ascomycota</taxon>
        <taxon>Pezizomycotina</taxon>
        <taxon>Eurotiomycetes</taxon>
        <taxon>Eurotiomycetidae</taxon>
        <taxon>Eurotiales</taxon>
        <taxon>Aspergillaceae</taxon>
        <taxon>Penicillium</taxon>
    </lineage>
</organism>
<feature type="transmembrane region" description="Helical" evidence="5">
    <location>
        <begin position="54"/>
        <end position="75"/>
    </location>
</feature>
<keyword evidence="2 5" id="KW-0812">Transmembrane</keyword>
<keyword evidence="3 5" id="KW-1133">Transmembrane helix</keyword>
<feature type="transmembrane region" description="Helical" evidence="5">
    <location>
        <begin position="404"/>
        <end position="425"/>
    </location>
</feature>
<keyword evidence="7" id="KW-1185">Reference proteome</keyword>
<reference evidence="6" key="1">
    <citation type="submission" date="2022-12" db="EMBL/GenBank/DDBJ databases">
        <authorList>
            <person name="Petersen C."/>
        </authorList>
    </citation>
    <scope>NUCLEOTIDE SEQUENCE</scope>
    <source>
        <strain evidence="6">IBT 21472</strain>
    </source>
</reference>
<feature type="transmembrane region" description="Helical" evidence="5">
    <location>
        <begin position="95"/>
        <end position="114"/>
    </location>
</feature>
<feature type="transmembrane region" description="Helical" evidence="5">
    <location>
        <begin position="209"/>
        <end position="229"/>
    </location>
</feature>
<dbReference type="SUPFAM" id="SSF103473">
    <property type="entry name" value="MFS general substrate transporter"/>
    <property type="match status" value="1"/>
</dbReference>
<feature type="transmembrane region" description="Helical" evidence="5">
    <location>
        <begin position="182"/>
        <end position="203"/>
    </location>
</feature>
<evidence type="ECO:0000313" key="6">
    <source>
        <dbReference type="EMBL" id="KAJ5323959.1"/>
    </source>
</evidence>
<feature type="transmembrane region" description="Helical" evidence="5">
    <location>
        <begin position="497"/>
        <end position="520"/>
    </location>
</feature>
<dbReference type="GO" id="GO:0005886">
    <property type="term" value="C:plasma membrane"/>
    <property type="evidence" value="ECO:0007669"/>
    <property type="project" value="TreeGrafter"/>
</dbReference>
<accession>A0A9W9U9T8</accession>
<dbReference type="PANTHER" id="PTHR23502:SF50">
    <property type="entry name" value="TRANSPORTER, PUTATIVE (AFU_ORTHOLOGUE AFUA_5G00430)-RELATED"/>
    <property type="match status" value="1"/>
</dbReference>
<dbReference type="GO" id="GO:0022857">
    <property type="term" value="F:transmembrane transporter activity"/>
    <property type="evidence" value="ECO:0007669"/>
    <property type="project" value="InterPro"/>
</dbReference>
<evidence type="ECO:0000256" key="1">
    <source>
        <dbReference type="ARBA" id="ARBA00004141"/>
    </source>
</evidence>
<sequence>MSSHNDAIDPSWPPGTVRLEELNPSGDSAEVILEPKPTNDPNDPLNWPQWRKHLNFGFVSYYVVMVLAFIDVATVTWGPVNAELGFSFAILNDSYAAGCGSLCIGAVILVPFALKFGRRPVYVLSTAAQLGISVWSARMQNIADLMLVNILSCIVGALAEVLAQMTVADVYFVHERGMMNTIYFWFMTFGTTLSPLAGGYITLSQGWRWVWWWMAILFGVGLVVLFFFYEETMFYAEAIDGVAVQDKLAPASNCDKHDSEALPSKVIDNIHDGHQPEAVQIDYSIPKKSKLKKLALWSNSPLPLGQLVKHSYHPFQIMFSIPAVFYMALEYGIMTACTTVPVTTLSSVMTLPPYNFGSAQIGLMGLPPFIGTSLATLICGPLSDKIGLYLAKRNGGIFEPEMRLWLCLAFTPFVPAGLFMFGIGLNNGSHWLLPAFGLGISAFGVVPASSAALTYLTDSYTDIIADSIVGVTFIRNLISTMFVFALSPWCDRVGLTWFYVTFGLIVGVIMLGNIVFIYYGKAFRVKCAGRYRHFSAQKAF</sequence>
<feature type="transmembrane region" description="Helical" evidence="5">
    <location>
        <begin position="463"/>
        <end position="485"/>
    </location>
</feature>
<name>A0A9W9U9T8_9EURO</name>
<dbReference type="Proteomes" id="UP001147746">
    <property type="component" value="Unassembled WGS sequence"/>
</dbReference>
<comment type="caution">
    <text evidence="6">The sequence shown here is derived from an EMBL/GenBank/DDBJ whole genome shotgun (WGS) entry which is preliminary data.</text>
</comment>
<evidence type="ECO:0000256" key="4">
    <source>
        <dbReference type="ARBA" id="ARBA00023136"/>
    </source>
</evidence>
<evidence type="ECO:0000256" key="3">
    <source>
        <dbReference type="ARBA" id="ARBA00022989"/>
    </source>
</evidence>
<keyword evidence="4 5" id="KW-0472">Membrane</keyword>
<evidence type="ECO:0000313" key="7">
    <source>
        <dbReference type="Proteomes" id="UP001147746"/>
    </source>
</evidence>
<feature type="transmembrane region" description="Helical" evidence="5">
    <location>
        <begin position="317"/>
        <end position="341"/>
    </location>
</feature>
<dbReference type="InterPro" id="IPR011701">
    <property type="entry name" value="MFS"/>
</dbReference>
<dbReference type="EMBL" id="JAPZBO010000002">
    <property type="protein sequence ID" value="KAJ5323959.1"/>
    <property type="molecule type" value="Genomic_DNA"/>
</dbReference>
<gene>
    <name evidence="6" type="ORF">N7476_002559</name>
</gene>
<dbReference type="PANTHER" id="PTHR23502">
    <property type="entry name" value="MAJOR FACILITATOR SUPERFAMILY"/>
    <property type="match status" value="1"/>
</dbReference>
<dbReference type="InterPro" id="IPR036259">
    <property type="entry name" value="MFS_trans_sf"/>
</dbReference>
<evidence type="ECO:0000256" key="5">
    <source>
        <dbReference type="SAM" id="Phobius"/>
    </source>
</evidence>
<dbReference type="Pfam" id="PF07690">
    <property type="entry name" value="MFS_1"/>
    <property type="match status" value="1"/>
</dbReference>
<feature type="transmembrane region" description="Helical" evidence="5">
    <location>
        <begin position="361"/>
        <end position="383"/>
    </location>
</feature>
<dbReference type="AlphaFoldDB" id="A0A9W9U9T8"/>
<evidence type="ECO:0000256" key="2">
    <source>
        <dbReference type="ARBA" id="ARBA00022692"/>
    </source>
</evidence>
<dbReference type="Gene3D" id="1.20.1250.20">
    <property type="entry name" value="MFS general substrate transporter like domains"/>
    <property type="match status" value="1"/>
</dbReference>
<comment type="subcellular location">
    <subcellularLocation>
        <location evidence="1">Membrane</location>
        <topology evidence="1">Multi-pass membrane protein</topology>
    </subcellularLocation>
</comment>
<feature type="transmembrane region" description="Helical" evidence="5">
    <location>
        <begin position="431"/>
        <end position="456"/>
    </location>
</feature>
<proteinExistence type="predicted"/>